<keyword evidence="3" id="KW-0378">Hydrolase</keyword>
<dbReference type="PANTHER" id="PTHR12277:SF81">
    <property type="entry name" value="PROTEIN ABHD13"/>
    <property type="match status" value="1"/>
</dbReference>
<dbReference type="EMBL" id="PXYI01000004">
    <property type="protein sequence ID" value="PSJ39757.1"/>
    <property type="molecule type" value="Genomic_DNA"/>
</dbReference>
<feature type="region of interest" description="Disordered" evidence="1">
    <location>
        <begin position="182"/>
        <end position="210"/>
    </location>
</feature>
<dbReference type="InterPro" id="IPR029058">
    <property type="entry name" value="AB_hydrolase_fold"/>
</dbReference>
<evidence type="ECO:0000313" key="3">
    <source>
        <dbReference type="EMBL" id="PSJ39757.1"/>
    </source>
</evidence>
<protein>
    <submittedName>
        <fullName evidence="3">Alpha/beta hydrolase</fullName>
    </submittedName>
</protein>
<reference evidence="3 4" key="1">
    <citation type="submission" date="2018-03" db="EMBL/GenBank/DDBJ databases">
        <title>The draft genome of Sphingosinicella sp. GL-C-18.</title>
        <authorList>
            <person name="Liu L."/>
            <person name="Li L."/>
            <person name="Liang L."/>
            <person name="Zhang X."/>
            <person name="Wang T."/>
        </authorList>
    </citation>
    <scope>NUCLEOTIDE SEQUENCE [LARGE SCALE GENOMIC DNA]</scope>
    <source>
        <strain evidence="3 4">GL-C-18</strain>
    </source>
</reference>
<keyword evidence="4" id="KW-1185">Reference proteome</keyword>
<name>A0A2P7QP74_9SPHN</name>
<evidence type="ECO:0000256" key="1">
    <source>
        <dbReference type="SAM" id="MobiDB-lite"/>
    </source>
</evidence>
<organism evidence="3 4">
    <name type="scientific">Allosphingosinicella deserti</name>
    <dbReference type="NCBI Taxonomy" id="2116704"/>
    <lineage>
        <taxon>Bacteria</taxon>
        <taxon>Pseudomonadati</taxon>
        <taxon>Pseudomonadota</taxon>
        <taxon>Alphaproteobacteria</taxon>
        <taxon>Sphingomonadales</taxon>
        <taxon>Sphingomonadaceae</taxon>
        <taxon>Allosphingosinicella</taxon>
    </lineage>
</organism>
<feature type="domain" description="AB hydrolase-1" evidence="2">
    <location>
        <begin position="2"/>
        <end position="187"/>
    </location>
</feature>
<dbReference type="GO" id="GO:0016787">
    <property type="term" value="F:hydrolase activity"/>
    <property type="evidence" value="ECO:0007669"/>
    <property type="project" value="UniProtKB-KW"/>
</dbReference>
<dbReference type="PANTHER" id="PTHR12277">
    <property type="entry name" value="ALPHA/BETA HYDROLASE DOMAIN-CONTAINING PROTEIN"/>
    <property type="match status" value="1"/>
</dbReference>
<dbReference type="Pfam" id="PF12697">
    <property type="entry name" value="Abhydrolase_6"/>
    <property type="match status" value="1"/>
</dbReference>
<accession>A0A2P7QP74</accession>
<sequence>MVFFHGNAGNRFTGADLAAPLRRDDVDLIVASYRGYGGNPGEPSEEGLYRDAAAFIREAQASRPRKTYLFDFSLGGAVALHSANRFTTEAVVTLGAFSNLKSVAPRLVRAFIPYEFDNLTNAKSLKVPWLLLHGTADETVPIAEAEKLAAAAGTRATFVRLPGAPHNVALDQIATRMWTALDPMPPNPEGHAAQAPVPARCGEDPAQPKS</sequence>
<evidence type="ECO:0000313" key="4">
    <source>
        <dbReference type="Proteomes" id="UP000241167"/>
    </source>
</evidence>
<dbReference type="InterPro" id="IPR000073">
    <property type="entry name" value="AB_hydrolase_1"/>
</dbReference>
<dbReference type="Gene3D" id="3.40.50.1820">
    <property type="entry name" value="alpha/beta hydrolase"/>
    <property type="match status" value="1"/>
</dbReference>
<dbReference type="AlphaFoldDB" id="A0A2P7QP74"/>
<dbReference type="Proteomes" id="UP000241167">
    <property type="component" value="Unassembled WGS sequence"/>
</dbReference>
<gene>
    <name evidence="3" type="ORF">C7I55_14350</name>
</gene>
<proteinExistence type="predicted"/>
<comment type="caution">
    <text evidence="3">The sequence shown here is derived from an EMBL/GenBank/DDBJ whole genome shotgun (WGS) entry which is preliminary data.</text>
</comment>
<dbReference type="SUPFAM" id="SSF53474">
    <property type="entry name" value="alpha/beta-Hydrolases"/>
    <property type="match status" value="1"/>
</dbReference>
<evidence type="ECO:0000259" key="2">
    <source>
        <dbReference type="Pfam" id="PF12697"/>
    </source>
</evidence>